<dbReference type="InterPro" id="IPR040309">
    <property type="entry name" value="Naf1"/>
</dbReference>
<evidence type="ECO:0000256" key="7">
    <source>
        <dbReference type="ARBA" id="ARBA00022884"/>
    </source>
</evidence>
<feature type="compositionally biased region" description="Polar residues" evidence="9">
    <location>
        <begin position="513"/>
        <end position="524"/>
    </location>
</feature>
<evidence type="ECO:0000256" key="9">
    <source>
        <dbReference type="SAM" id="MobiDB-lite"/>
    </source>
</evidence>
<feature type="compositionally biased region" description="Basic and acidic residues" evidence="9">
    <location>
        <begin position="298"/>
        <end position="316"/>
    </location>
</feature>
<proteinExistence type="inferred from homology"/>
<dbReference type="PANTHER" id="PTHR31633">
    <property type="entry name" value="H/ACA RIBONUCLEOPROTEIN COMPLEX NON-CORE SUBUNIT NAF1"/>
    <property type="match status" value="1"/>
</dbReference>
<accession>A0AAD9K4K0</accession>
<evidence type="ECO:0000313" key="10">
    <source>
        <dbReference type="EMBL" id="KAK2164779.1"/>
    </source>
</evidence>
<dbReference type="InterPro" id="IPR007504">
    <property type="entry name" value="H/ACA_rnp_Gar1/Naf1"/>
</dbReference>
<evidence type="ECO:0000256" key="4">
    <source>
        <dbReference type="ARBA" id="ARBA00022517"/>
    </source>
</evidence>
<dbReference type="GO" id="GO:0003723">
    <property type="term" value="F:RNA binding"/>
    <property type="evidence" value="ECO:0007669"/>
    <property type="project" value="UniProtKB-KW"/>
</dbReference>
<organism evidence="10 11">
    <name type="scientific">Ridgeia piscesae</name>
    <name type="common">Tubeworm</name>
    <dbReference type="NCBI Taxonomy" id="27915"/>
    <lineage>
        <taxon>Eukaryota</taxon>
        <taxon>Metazoa</taxon>
        <taxon>Spiralia</taxon>
        <taxon>Lophotrochozoa</taxon>
        <taxon>Annelida</taxon>
        <taxon>Polychaeta</taxon>
        <taxon>Sedentaria</taxon>
        <taxon>Canalipalpata</taxon>
        <taxon>Sabellida</taxon>
        <taxon>Siboglinidae</taxon>
        <taxon>Ridgeia</taxon>
    </lineage>
</organism>
<name>A0AAD9K4K0_RIDPI</name>
<dbReference type="EMBL" id="JAODUO010001398">
    <property type="protein sequence ID" value="KAK2164779.1"/>
    <property type="molecule type" value="Genomic_DNA"/>
</dbReference>
<comment type="similarity">
    <text evidence="2">Belongs to the NAF1 family.</text>
</comment>
<evidence type="ECO:0000313" key="11">
    <source>
        <dbReference type="Proteomes" id="UP001209878"/>
    </source>
</evidence>
<keyword evidence="11" id="KW-1185">Reference proteome</keyword>
<evidence type="ECO:0000256" key="8">
    <source>
        <dbReference type="ARBA" id="ARBA00023242"/>
    </source>
</evidence>
<dbReference type="GO" id="GO:0000493">
    <property type="term" value="P:box H/ACA snoRNP assembly"/>
    <property type="evidence" value="ECO:0007669"/>
    <property type="project" value="InterPro"/>
</dbReference>
<dbReference type="Proteomes" id="UP001209878">
    <property type="component" value="Unassembled WGS sequence"/>
</dbReference>
<keyword evidence="5" id="KW-0698">rRNA processing</keyword>
<dbReference type="Pfam" id="PF04410">
    <property type="entry name" value="Gar1"/>
    <property type="match status" value="1"/>
</dbReference>
<evidence type="ECO:0000256" key="2">
    <source>
        <dbReference type="ARBA" id="ARBA00009801"/>
    </source>
</evidence>
<feature type="compositionally biased region" description="Polar residues" evidence="9">
    <location>
        <begin position="20"/>
        <end position="35"/>
    </location>
</feature>
<sequence length="669" mass="73227">MESQSGNSIPSAIEDISKIDSQVASNNNTVVATGTTDKEKSELNPETNIIVNKDRSTTDVLQENATTERCPQVSSVVKQMESAPDSQESLQQTTFCTSPVTIPLDAVRDGQATVNDSVCVTSNMELNPTAAGPQLESLAGSPRKDTNVASNVLSTNKNITQPNVTGDTEMSTSHYSEPTAVHDMSADIVVSIKQEKGLESTSAELPQMTGTSCGSVSAGDGNTHCLTNRNGSNESVHPTLVHVTIKEEPSVAFHDLISVADGSDEEKLEDGSTELSCYTLDYRGRSRKDSSSSIDSSDSDRTDSDDAREIHKAKAEKQKAATEILKTKGELTLDNLPSLEELHIMLAEDVVMAEVGRVRSIIGPLGRKVMGQVFETFGPVSSPFYSVRYNCQADIERLGIEPSETVYYAPSETQYTHYIFLDQLISLKGSDASWEDNNEPPEKFIEFSDDEEERRFKAKKRNKNKEGAGDCETEGKRRPQAKKQNDHQRSRQGQGSATTRQNDTPDSGLPPWRNTTPNPFSQMGRTADRGDSGQCPPPALQQWPPPTSQVGENSQFSSPPPRPPMFPGINESSMSWRPYNQPPAWNPGHMTQGHMNQGNMNQGYMNQGYMNPGPMNAPSQWNNASPYSQQQHPPNVGPSGPGWPPFLRHGAQFGERPNFMPGPQNNWHP</sequence>
<dbReference type="AlphaFoldDB" id="A0AAD9K4K0"/>
<evidence type="ECO:0000256" key="1">
    <source>
        <dbReference type="ARBA" id="ARBA00004123"/>
    </source>
</evidence>
<feature type="region of interest" description="Disordered" evidence="9">
    <location>
        <begin position="285"/>
        <end position="316"/>
    </location>
</feature>
<comment type="subcellular location">
    <subcellularLocation>
        <location evidence="1">Nucleus</location>
    </subcellularLocation>
</comment>
<feature type="compositionally biased region" description="Polar residues" evidence="9">
    <location>
        <begin position="623"/>
        <end position="633"/>
    </location>
</feature>
<keyword evidence="4" id="KW-0690">Ribosome biogenesis</keyword>
<dbReference type="InterPro" id="IPR038664">
    <property type="entry name" value="Gar1/Naf1_Cbf5-bd_sf"/>
</dbReference>
<evidence type="ECO:0000256" key="5">
    <source>
        <dbReference type="ARBA" id="ARBA00022552"/>
    </source>
</evidence>
<comment type="caution">
    <text evidence="10">The sequence shown here is derived from an EMBL/GenBank/DDBJ whole genome shotgun (WGS) entry which is preliminary data.</text>
</comment>
<feature type="region of interest" description="Disordered" evidence="9">
    <location>
        <begin position="432"/>
        <end position="580"/>
    </location>
</feature>
<gene>
    <name evidence="10" type="ORF">NP493_1400g00079</name>
</gene>
<dbReference type="SUPFAM" id="SSF50447">
    <property type="entry name" value="Translation proteins"/>
    <property type="match status" value="1"/>
</dbReference>
<dbReference type="Gene3D" id="2.40.10.230">
    <property type="entry name" value="Probable tRNA pseudouridine synthase domain"/>
    <property type="match status" value="1"/>
</dbReference>
<feature type="compositionally biased region" description="Pro residues" evidence="9">
    <location>
        <begin position="535"/>
        <end position="547"/>
    </location>
</feature>
<feature type="region of interest" description="Disordered" evidence="9">
    <location>
        <begin position="623"/>
        <end position="669"/>
    </location>
</feature>
<evidence type="ECO:0000256" key="6">
    <source>
        <dbReference type="ARBA" id="ARBA00022553"/>
    </source>
</evidence>
<keyword evidence="6" id="KW-0597">Phosphoprotein</keyword>
<protein>
    <recommendedName>
        <fullName evidence="3">H/ACA ribonucleoprotein complex non-core subunit NAF1</fullName>
    </recommendedName>
</protein>
<keyword evidence="8" id="KW-0539">Nucleus</keyword>
<dbReference type="GO" id="GO:0001522">
    <property type="term" value="P:pseudouridine synthesis"/>
    <property type="evidence" value="ECO:0007669"/>
    <property type="project" value="InterPro"/>
</dbReference>
<feature type="compositionally biased region" description="Polar residues" evidence="9">
    <location>
        <begin position="491"/>
        <end position="505"/>
    </location>
</feature>
<dbReference type="InterPro" id="IPR009000">
    <property type="entry name" value="Transl_B-barrel_sf"/>
</dbReference>
<evidence type="ECO:0000256" key="3">
    <source>
        <dbReference type="ARBA" id="ARBA00021438"/>
    </source>
</evidence>
<dbReference type="GO" id="GO:0005634">
    <property type="term" value="C:nucleus"/>
    <property type="evidence" value="ECO:0007669"/>
    <property type="project" value="UniProtKB-SubCell"/>
</dbReference>
<dbReference type="GO" id="GO:0006364">
    <property type="term" value="P:rRNA processing"/>
    <property type="evidence" value="ECO:0007669"/>
    <property type="project" value="UniProtKB-KW"/>
</dbReference>
<keyword evidence="7" id="KW-0694">RNA-binding</keyword>
<dbReference type="GO" id="GO:0005732">
    <property type="term" value="C:sno(s)RNA-containing ribonucleoprotein complex"/>
    <property type="evidence" value="ECO:0007669"/>
    <property type="project" value="InterPro"/>
</dbReference>
<dbReference type="PANTHER" id="PTHR31633:SF1">
    <property type="entry name" value="H_ACA RIBONUCLEOPROTEIN COMPLEX NON-CORE SUBUNIT NAF1"/>
    <property type="match status" value="1"/>
</dbReference>
<feature type="compositionally biased region" description="Basic and acidic residues" evidence="9">
    <location>
        <begin position="464"/>
        <end position="489"/>
    </location>
</feature>
<feature type="region of interest" description="Disordered" evidence="9">
    <location>
        <begin position="20"/>
        <end position="45"/>
    </location>
</feature>
<reference evidence="10" key="1">
    <citation type="journal article" date="2023" name="Mol. Biol. Evol.">
        <title>Third-Generation Sequencing Reveals the Adaptive Role of the Epigenome in Three Deep-Sea Polychaetes.</title>
        <authorList>
            <person name="Perez M."/>
            <person name="Aroh O."/>
            <person name="Sun Y."/>
            <person name="Lan Y."/>
            <person name="Juniper S.K."/>
            <person name="Young C.R."/>
            <person name="Angers B."/>
            <person name="Qian P.Y."/>
        </authorList>
    </citation>
    <scope>NUCLEOTIDE SEQUENCE</scope>
    <source>
        <strain evidence="10">R07B-5</strain>
    </source>
</reference>